<dbReference type="Gene3D" id="6.10.250.690">
    <property type="match status" value="1"/>
</dbReference>
<evidence type="ECO:0000313" key="10">
    <source>
        <dbReference type="EMBL" id="MEI5906360.1"/>
    </source>
</evidence>
<evidence type="ECO:0000256" key="5">
    <source>
        <dbReference type="ARBA" id="ARBA00023163"/>
    </source>
</evidence>
<keyword evidence="5" id="KW-0804">Transcription</keyword>
<evidence type="ECO:0000259" key="9">
    <source>
        <dbReference type="PROSITE" id="PS51755"/>
    </source>
</evidence>
<name>A0ABU8HAM4_9BACI</name>
<dbReference type="CDD" id="cd00383">
    <property type="entry name" value="trans_reg_C"/>
    <property type="match status" value="1"/>
</dbReference>
<dbReference type="EMBL" id="JBBAXC010000003">
    <property type="protein sequence ID" value="MEI5906360.1"/>
    <property type="molecule type" value="Genomic_DNA"/>
</dbReference>
<feature type="domain" description="OmpR/PhoB-type" evidence="9">
    <location>
        <begin position="125"/>
        <end position="224"/>
    </location>
</feature>
<evidence type="ECO:0000256" key="2">
    <source>
        <dbReference type="ARBA" id="ARBA00023012"/>
    </source>
</evidence>
<sequence>MRKIMVVEDEEAIARVLAAYLKKAGYEVAIASNGEEAIKMFPAFQPNAILLDIMMPGSDGFDVLQYVRNRSSCPIIMLTALSDTDYKLKGFSLGADDYITKPFVAEEVVARVQAVLRRSNSLMEERASLYGELKINFDTRELFLKDQSIDLTPKDTSLLLFLASHSTQVFTRDQLIDRVWGMDYEGSDRAVDLAIKRIRKALDGWSKQEGEIKTIRGVGYQFCVY</sequence>
<proteinExistence type="predicted"/>
<feature type="DNA-binding region" description="OmpR/PhoB-type" evidence="7">
    <location>
        <begin position="125"/>
        <end position="224"/>
    </location>
</feature>
<dbReference type="InterPro" id="IPR039420">
    <property type="entry name" value="WalR-like"/>
</dbReference>
<feature type="modified residue" description="4-aspartylphosphate" evidence="6">
    <location>
        <position position="52"/>
    </location>
</feature>
<evidence type="ECO:0000256" key="1">
    <source>
        <dbReference type="ARBA" id="ARBA00022553"/>
    </source>
</evidence>
<dbReference type="InterPro" id="IPR036388">
    <property type="entry name" value="WH-like_DNA-bd_sf"/>
</dbReference>
<dbReference type="InterPro" id="IPR001789">
    <property type="entry name" value="Sig_transdc_resp-reg_receiver"/>
</dbReference>
<dbReference type="Gene3D" id="3.40.50.2300">
    <property type="match status" value="1"/>
</dbReference>
<dbReference type="SMART" id="SM00862">
    <property type="entry name" value="Trans_reg_C"/>
    <property type="match status" value="1"/>
</dbReference>
<dbReference type="CDD" id="cd17574">
    <property type="entry name" value="REC_OmpR"/>
    <property type="match status" value="1"/>
</dbReference>
<organism evidence="10 11">
    <name type="scientific">Bacillus spongiae</name>
    <dbReference type="NCBI Taxonomy" id="2683610"/>
    <lineage>
        <taxon>Bacteria</taxon>
        <taxon>Bacillati</taxon>
        <taxon>Bacillota</taxon>
        <taxon>Bacilli</taxon>
        <taxon>Bacillales</taxon>
        <taxon>Bacillaceae</taxon>
        <taxon>Bacillus</taxon>
    </lineage>
</organism>
<keyword evidence="4 7" id="KW-0238">DNA-binding</keyword>
<dbReference type="Pfam" id="PF00072">
    <property type="entry name" value="Response_reg"/>
    <property type="match status" value="1"/>
</dbReference>
<accession>A0ABU8HAM4</accession>
<reference evidence="10 11" key="1">
    <citation type="journal article" date="2018" name="J. Microbiol.">
        <title>Bacillus spongiae sp. nov., isolated from sponge of Jeju Island.</title>
        <authorList>
            <person name="Lee G.E."/>
            <person name="Im W.T."/>
            <person name="Park J.S."/>
        </authorList>
    </citation>
    <scope>NUCLEOTIDE SEQUENCE [LARGE SCALE GENOMIC DNA]</scope>
    <source>
        <strain evidence="10 11">135PIL107-10</strain>
    </source>
</reference>
<gene>
    <name evidence="10" type="ORF">WAK64_04745</name>
</gene>
<keyword evidence="2" id="KW-0902">Two-component regulatory system</keyword>
<dbReference type="Gene3D" id="1.10.10.10">
    <property type="entry name" value="Winged helix-like DNA-binding domain superfamily/Winged helix DNA-binding domain"/>
    <property type="match status" value="1"/>
</dbReference>
<dbReference type="Proteomes" id="UP001312865">
    <property type="component" value="Unassembled WGS sequence"/>
</dbReference>
<dbReference type="InterPro" id="IPR001867">
    <property type="entry name" value="OmpR/PhoB-type_DNA-bd"/>
</dbReference>
<comment type="caution">
    <text evidence="10">The sequence shown here is derived from an EMBL/GenBank/DDBJ whole genome shotgun (WGS) entry which is preliminary data.</text>
</comment>
<dbReference type="PANTHER" id="PTHR48111:SF1">
    <property type="entry name" value="TWO-COMPONENT RESPONSE REGULATOR ORR33"/>
    <property type="match status" value="1"/>
</dbReference>
<feature type="domain" description="Response regulatory" evidence="8">
    <location>
        <begin position="3"/>
        <end position="116"/>
    </location>
</feature>
<dbReference type="InterPro" id="IPR011006">
    <property type="entry name" value="CheY-like_superfamily"/>
</dbReference>
<dbReference type="SMART" id="SM00448">
    <property type="entry name" value="REC"/>
    <property type="match status" value="1"/>
</dbReference>
<evidence type="ECO:0000256" key="6">
    <source>
        <dbReference type="PROSITE-ProRule" id="PRU00169"/>
    </source>
</evidence>
<dbReference type="SUPFAM" id="SSF52172">
    <property type="entry name" value="CheY-like"/>
    <property type="match status" value="1"/>
</dbReference>
<keyword evidence="11" id="KW-1185">Reference proteome</keyword>
<evidence type="ECO:0000259" key="8">
    <source>
        <dbReference type="PROSITE" id="PS50110"/>
    </source>
</evidence>
<protein>
    <submittedName>
        <fullName evidence="10">Response regulator transcription factor</fullName>
    </submittedName>
</protein>
<dbReference type="PROSITE" id="PS50110">
    <property type="entry name" value="RESPONSE_REGULATORY"/>
    <property type="match status" value="1"/>
</dbReference>
<evidence type="ECO:0000313" key="11">
    <source>
        <dbReference type="Proteomes" id="UP001312865"/>
    </source>
</evidence>
<evidence type="ECO:0000256" key="3">
    <source>
        <dbReference type="ARBA" id="ARBA00023015"/>
    </source>
</evidence>
<evidence type="ECO:0000256" key="7">
    <source>
        <dbReference type="PROSITE-ProRule" id="PRU01091"/>
    </source>
</evidence>
<evidence type="ECO:0000256" key="4">
    <source>
        <dbReference type="ARBA" id="ARBA00023125"/>
    </source>
</evidence>
<dbReference type="PROSITE" id="PS51755">
    <property type="entry name" value="OMPR_PHOB"/>
    <property type="match status" value="1"/>
</dbReference>
<keyword evidence="1 6" id="KW-0597">Phosphoprotein</keyword>
<dbReference type="PANTHER" id="PTHR48111">
    <property type="entry name" value="REGULATOR OF RPOS"/>
    <property type="match status" value="1"/>
</dbReference>
<dbReference type="Pfam" id="PF00486">
    <property type="entry name" value="Trans_reg_C"/>
    <property type="match status" value="1"/>
</dbReference>
<keyword evidence="3" id="KW-0805">Transcription regulation</keyword>
<dbReference type="RefSeq" id="WP_336585793.1">
    <property type="nucleotide sequence ID" value="NZ_JBBAXC010000003.1"/>
</dbReference>